<dbReference type="InterPro" id="IPR043502">
    <property type="entry name" value="DNA/RNA_pol_sf"/>
</dbReference>
<dbReference type="PROSITE" id="PS50878">
    <property type="entry name" value="RT_POL"/>
    <property type="match status" value="1"/>
</dbReference>
<evidence type="ECO:0000313" key="2">
    <source>
        <dbReference type="EMBL" id="RHN65973.1"/>
    </source>
</evidence>
<gene>
    <name evidence="2" type="ORF">MtrunA17_Chr3g0085761</name>
</gene>
<dbReference type="AlphaFoldDB" id="A0A396IMZ8"/>
<dbReference type="EC" id="2.7.7.49" evidence="2"/>
<dbReference type="Pfam" id="PF00078">
    <property type="entry name" value="RVT_1"/>
    <property type="match status" value="1"/>
</dbReference>
<proteinExistence type="predicted"/>
<dbReference type="CDD" id="cd01650">
    <property type="entry name" value="RT_nLTR_like"/>
    <property type="match status" value="1"/>
</dbReference>
<dbReference type="EMBL" id="PSQE01000003">
    <property type="protein sequence ID" value="RHN65973.1"/>
    <property type="molecule type" value="Genomic_DNA"/>
</dbReference>
<feature type="domain" description="Reverse transcriptase" evidence="1">
    <location>
        <begin position="288"/>
        <end position="548"/>
    </location>
</feature>
<keyword evidence="2" id="KW-0548">Nucleotidyltransferase</keyword>
<accession>A0A396IMZ8</accession>
<reference evidence="2" key="1">
    <citation type="journal article" date="2018" name="Nat. Plants">
        <title>Whole-genome landscape of Medicago truncatula symbiotic genes.</title>
        <authorList>
            <person name="Pecrix Y."/>
            <person name="Gamas P."/>
            <person name="Carrere S."/>
        </authorList>
    </citation>
    <scope>NUCLEOTIDE SEQUENCE</scope>
    <source>
        <tissue evidence="2">Leaves</tissue>
    </source>
</reference>
<dbReference type="Proteomes" id="UP000265566">
    <property type="component" value="Chromosome 3"/>
</dbReference>
<dbReference type="PANTHER" id="PTHR46890">
    <property type="entry name" value="NON-LTR RETROLELEMENT REVERSE TRANSCRIPTASE-LIKE PROTEIN-RELATED"/>
    <property type="match status" value="1"/>
</dbReference>
<comment type="caution">
    <text evidence="2">The sequence shown here is derived from an EMBL/GenBank/DDBJ whole genome shotgun (WGS) entry which is preliminary data.</text>
</comment>
<organism evidence="2">
    <name type="scientific">Medicago truncatula</name>
    <name type="common">Barrel medic</name>
    <name type="synonym">Medicago tribuloides</name>
    <dbReference type="NCBI Taxonomy" id="3880"/>
    <lineage>
        <taxon>Eukaryota</taxon>
        <taxon>Viridiplantae</taxon>
        <taxon>Streptophyta</taxon>
        <taxon>Embryophyta</taxon>
        <taxon>Tracheophyta</taxon>
        <taxon>Spermatophyta</taxon>
        <taxon>Magnoliopsida</taxon>
        <taxon>eudicotyledons</taxon>
        <taxon>Gunneridae</taxon>
        <taxon>Pentapetalae</taxon>
        <taxon>rosids</taxon>
        <taxon>fabids</taxon>
        <taxon>Fabales</taxon>
        <taxon>Fabaceae</taxon>
        <taxon>Papilionoideae</taxon>
        <taxon>50 kb inversion clade</taxon>
        <taxon>NPAAA clade</taxon>
        <taxon>Hologalegina</taxon>
        <taxon>IRL clade</taxon>
        <taxon>Trifolieae</taxon>
        <taxon>Medicago</taxon>
    </lineage>
</organism>
<protein>
    <submittedName>
        <fullName evidence="2">Putative RNA-directed DNA polymerase</fullName>
        <ecNumber evidence="2">2.7.7.49</ecNumber>
    </submittedName>
</protein>
<keyword evidence="2" id="KW-0808">Transferase</keyword>
<dbReference type="Gramene" id="rna13881">
    <property type="protein sequence ID" value="RHN65973.1"/>
    <property type="gene ID" value="gene13881"/>
</dbReference>
<dbReference type="GO" id="GO:0003964">
    <property type="term" value="F:RNA-directed DNA polymerase activity"/>
    <property type="evidence" value="ECO:0007669"/>
    <property type="project" value="UniProtKB-KW"/>
</dbReference>
<evidence type="ECO:0000259" key="1">
    <source>
        <dbReference type="PROSITE" id="PS50878"/>
    </source>
</evidence>
<keyword evidence="2" id="KW-0695">RNA-directed DNA polymerase</keyword>
<sequence length="771" mass="87702">MSRIDRFLLSENWSLSWPNCFQMATSRGWSDHCSLLLCVDDANWGPKPVHMLKCWENFTGYKSFVCETWNSSHLEGWGSFVLREKLKLIKRDLSVWHRTHLNNLPARISVLKDRIGFIEVKGESSSLEEDEIAELHGLSEEVFALSRVNSSICWQQSRLQWLCEGGANSNFFHNFMSNRRRRNAIPFFLVNGVLVEGVQDVRAAVFDHFSSHYQAHRVHRPSMDGLFFRSLAVREGLDLIKPFSVEEVKNAVWDCESFKSPGPDGISFGFLKDFWDLLKGDVMRFLVEFHRNGKLAKGINSTFIALIRKVENPQSLNEFRPISLVGSMYKILAKVLANRIRLVIGSVISDAQSAFVKGRQILDGILIANEVVDDASKRKKELLLFKVDFEKAYDSIDWSFLEEVMVKMGFPILWRKWIKECVGTATASVLVNGSLTNEFSLGRGLRQGDPLSPFLFLLVAEGFNVLMEAMVARRLFHGYCVGSHDPLMVSHLQFADDTLILCEKSWANIRALRATLLIFEELSGLKVNFSKSLLVGVNVPGSWLSEASLVLNCKVGTIPFLYLELPIGGNASQLVFWKPLLNRINTRLLGWKSKHLSLVGRLVLLKVLVARNGMEDGFLRVGGRDGSVWWRNIAGLRSEGWFFNNVSHLLGDGTNVLFWTDIWLGELSLRDRFSRLYELSLFKGESVATMKALGWDEAGEAWKWKRRLFAWEEESVAELTLLLHNVSLQAQQKDMWIWKADSSSSSYTVQSAYKMIMTQAPLDQVTDMPSC</sequence>
<dbReference type="SUPFAM" id="SSF56672">
    <property type="entry name" value="DNA/RNA polymerases"/>
    <property type="match status" value="1"/>
</dbReference>
<name>A0A396IMZ8_MEDTR</name>
<dbReference type="InterPro" id="IPR052343">
    <property type="entry name" value="Retrotransposon-Effector_Assoc"/>
</dbReference>
<dbReference type="InterPro" id="IPR000477">
    <property type="entry name" value="RT_dom"/>
</dbReference>
<dbReference type="PANTHER" id="PTHR46890:SF48">
    <property type="entry name" value="RNA-DIRECTED DNA POLYMERASE"/>
    <property type="match status" value="1"/>
</dbReference>